<dbReference type="EC" id="1.15.1.1" evidence="2"/>
<dbReference type="PANTHER" id="PTHR10003">
    <property type="entry name" value="SUPEROXIDE DISMUTASE CU-ZN -RELATED"/>
    <property type="match status" value="1"/>
</dbReference>
<protein>
    <recommendedName>
        <fullName evidence="2">Superoxide dismutase [Cu-Zn]</fullName>
        <ecNumber evidence="2">1.15.1.1</ecNumber>
    </recommendedName>
</protein>
<comment type="cofactor">
    <cofactor evidence="2">
        <name>Cu cation</name>
        <dbReference type="ChEBI" id="CHEBI:23378"/>
    </cofactor>
    <text evidence="2">Binds 1 copper ion per subunit.</text>
</comment>
<name>A0A501XNP5_9SPHN</name>
<dbReference type="InterPro" id="IPR018152">
    <property type="entry name" value="SOD_Cu/Zn_BS"/>
</dbReference>
<dbReference type="Proteomes" id="UP000319897">
    <property type="component" value="Unassembled WGS sequence"/>
</dbReference>
<dbReference type="GO" id="GO:0005507">
    <property type="term" value="F:copper ion binding"/>
    <property type="evidence" value="ECO:0007669"/>
    <property type="project" value="InterPro"/>
</dbReference>
<dbReference type="InterPro" id="IPR036423">
    <property type="entry name" value="SOD-like_Cu/Zn_dom_sf"/>
</dbReference>
<dbReference type="RefSeq" id="WP_140927707.1">
    <property type="nucleotide sequence ID" value="NZ_VFSU01000019.1"/>
</dbReference>
<dbReference type="InterPro" id="IPR024134">
    <property type="entry name" value="SOD_Cu/Zn_/chaperone"/>
</dbReference>
<evidence type="ECO:0000256" key="1">
    <source>
        <dbReference type="ARBA" id="ARBA00010457"/>
    </source>
</evidence>
<dbReference type="PROSITE" id="PS00332">
    <property type="entry name" value="SOD_CU_ZN_2"/>
    <property type="match status" value="1"/>
</dbReference>
<evidence type="ECO:0000313" key="5">
    <source>
        <dbReference type="EMBL" id="TPE62282.1"/>
    </source>
</evidence>
<keyword evidence="3" id="KW-0732">Signal</keyword>
<dbReference type="Gene3D" id="2.60.40.200">
    <property type="entry name" value="Superoxide dismutase, copper/zinc binding domain"/>
    <property type="match status" value="1"/>
</dbReference>
<dbReference type="EMBL" id="VFSU01000019">
    <property type="protein sequence ID" value="TPE62282.1"/>
    <property type="molecule type" value="Genomic_DNA"/>
</dbReference>
<dbReference type="AlphaFoldDB" id="A0A501XNP5"/>
<dbReference type="SUPFAM" id="SSF49329">
    <property type="entry name" value="Cu,Zn superoxide dismutase-like"/>
    <property type="match status" value="1"/>
</dbReference>
<comment type="catalytic activity">
    <reaction evidence="2">
        <text>2 superoxide + 2 H(+) = H2O2 + O2</text>
        <dbReference type="Rhea" id="RHEA:20696"/>
        <dbReference type="ChEBI" id="CHEBI:15378"/>
        <dbReference type="ChEBI" id="CHEBI:15379"/>
        <dbReference type="ChEBI" id="CHEBI:16240"/>
        <dbReference type="ChEBI" id="CHEBI:18421"/>
        <dbReference type="EC" id="1.15.1.1"/>
    </reaction>
</comment>
<comment type="function">
    <text evidence="2">Destroys radicals which are normally produced within the cells and which are toxic to biological systems.</text>
</comment>
<feature type="chain" id="PRO_5021475134" description="Superoxide dismutase [Cu-Zn]" evidence="3">
    <location>
        <begin position="26"/>
        <end position="188"/>
    </location>
</feature>
<organism evidence="5 6">
    <name type="scientific">Sandaracinobacter neustonicus</name>
    <dbReference type="NCBI Taxonomy" id="1715348"/>
    <lineage>
        <taxon>Bacteria</taxon>
        <taxon>Pseudomonadati</taxon>
        <taxon>Pseudomonadota</taxon>
        <taxon>Alphaproteobacteria</taxon>
        <taxon>Sphingomonadales</taxon>
        <taxon>Sphingosinicellaceae</taxon>
        <taxon>Sandaracinobacter</taxon>
    </lineage>
</organism>
<dbReference type="InterPro" id="IPR001424">
    <property type="entry name" value="SOD_Cu_Zn_dom"/>
</dbReference>
<proteinExistence type="inferred from homology"/>
<evidence type="ECO:0000259" key="4">
    <source>
        <dbReference type="Pfam" id="PF00080"/>
    </source>
</evidence>
<dbReference type="OrthoDB" id="5431326at2"/>
<keyword evidence="2" id="KW-0862">Zinc</keyword>
<gene>
    <name evidence="5" type="ORF">FJQ54_07080</name>
</gene>
<evidence type="ECO:0000313" key="6">
    <source>
        <dbReference type="Proteomes" id="UP000319897"/>
    </source>
</evidence>
<dbReference type="GO" id="GO:0004784">
    <property type="term" value="F:superoxide dismutase activity"/>
    <property type="evidence" value="ECO:0007669"/>
    <property type="project" value="UniProtKB-EC"/>
</dbReference>
<comment type="cofactor">
    <cofactor evidence="2">
        <name>Zn(2+)</name>
        <dbReference type="ChEBI" id="CHEBI:29105"/>
    </cofactor>
    <text evidence="2">Binds 1 zinc ion per subunit.</text>
</comment>
<comment type="similarity">
    <text evidence="1 2">Belongs to the Cu-Zn superoxide dismutase family.</text>
</comment>
<dbReference type="PROSITE" id="PS00087">
    <property type="entry name" value="SOD_CU_ZN_1"/>
    <property type="match status" value="1"/>
</dbReference>
<comment type="caution">
    <text evidence="5">The sequence shown here is derived from an EMBL/GenBank/DDBJ whole genome shotgun (WGS) entry which is preliminary data.</text>
</comment>
<evidence type="ECO:0000256" key="3">
    <source>
        <dbReference type="SAM" id="SignalP"/>
    </source>
</evidence>
<dbReference type="Pfam" id="PF00080">
    <property type="entry name" value="Sod_Cu"/>
    <property type="match status" value="1"/>
</dbReference>
<keyword evidence="2" id="KW-0560">Oxidoreductase</keyword>
<accession>A0A501XNP5</accession>
<keyword evidence="6" id="KW-1185">Reference proteome</keyword>
<keyword evidence="2" id="KW-0479">Metal-binding</keyword>
<evidence type="ECO:0000256" key="2">
    <source>
        <dbReference type="RuleBase" id="RU000393"/>
    </source>
</evidence>
<keyword evidence="2" id="KW-0186">Copper</keyword>
<reference evidence="5 6" key="1">
    <citation type="submission" date="2019-06" db="EMBL/GenBank/DDBJ databases">
        <authorList>
            <person name="Lee I."/>
            <person name="Jang G.I."/>
            <person name="Hwang C.Y."/>
        </authorList>
    </citation>
    <scope>NUCLEOTIDE SEQUENCE [LARGE SCALE GENOMIC DNA]</scope>
    <source>
        <strain evidence="5 6">PAMC 28131</strain>
    </source>
</reference>
<feature type="domain" description="Superoxide dismutase copper/zinc binding" evidence="4">
    <location>
        <begin position="52"/>
        <end position="186"/>
    </location>
</feature>
<sequence length="188" mass="18522">MKPALAVAAALSALGIAALGMSATAQTPAAPAPVAPKAVTTPILGAGGKQLGTLSLTPAPTGVLIQVSATGLTPGWHAMHFHAVGDCSDEGFKKSGAHINHATTKSPHGLLNPQGPDFGDLPNIYAQADGSVNAQAFSSLVRMGGSGTQPDLTDADGSALVIHANADDHISQPIGGAGDRIGCAVIKG</sequence>
<feature type="signal peptide" evidence="3">
    <location>
        <begin position="1"/>
        <end position="25"/>
    </location>
</feature>